<dbReference type="Proteomes" id="UP001172680">
    <property type="component" value="Unassembled WGS sequence"/>
</dbReference>
<name>A0ACC2ZNA1_9PEZI</name>
<proteinExistence type="predicted"/>
<reference evidence="1" key="1">
    <citation type="submission" date="2022-10" db="EMBL/GenBank/DDBJ databases">
        <title>Culturing micro-colonial fungi from biological soil crusts in the Mojave desert and describing Neophaeococcomyces mojavensis, and introducing the new genera and species Taxawa tesnikishii.</title>
        <authorList>
            <person name="Kurbessoian T."/>
            <person name="Stajich J.E."/>
        </authorList>
    </citation>
    <scope>NUCLEOTIDE SEQUENCE</scope>
    <source>
        <strain evidence="1">JES_115</strain>
    </source>
</reference>
<organism evidence="1 2">
    <name type="scientific">Coniosporium tulheliwenetii</name>
    <dbReference type="NCBI Taxonomy" id="3383036"/>
    <lineage>
        <taxon>Eukaryota</taxon>
        <taxon>Fungi</taxon>
        <taxon>Dikarya</taxon>
        <taxon>Ascomycota</taxon>
        <taxon>Pezizomycotina</taxon>
        <taxon>Dothideomycetes</taxon>
        <taxon>Dothideomycetes incertae sedis</taxon>
        <taxon>Coniosporium</taxon>
    </lineage>
</organism>
<sequence length="327" mass="36294">MSNDWQVLYGWHNHLDLPDPQERFEGHLHGPFVLGISAPVINKTNDMAHGVQVSNHPVCGPLLVNCDNGTRNDPEPACHWHGLTPGKFTIRFSYYPSPVEAAAHLINGTLYASKDNCPLPVRPDVYEQVVSEMAIDRGIPMDLMDPEPGLGRPNYRFLRNSKLAYALLISHLHVNTSAVLDPKPLVDLGLMRGPQPDTFDACRGVRTSYTGEITEENVQRNTWPGWQLTASGLIIAWGMLLLYVSYPSRRLVIHGTVDQWMSFGSDLGKEHMAGASSGHCAAASTAMWRLRVDDEGDGTGRIRLVQVDASDDDSVRVPKVRYGMRYV</sequence>
<protein>
    <submittedName>
        <fullName evidence="1">Uncharacterized protein</fullName>
    </submittedName>
</protein>
<evidence type="ECO:0000313" key="1">
    <source>
        <dbReference type="EMBL" id="KAJ9649095.1"/>
    </source>
</evidence>
<dbReference type="EMBL" id="JAPDRP010000002">
    <property type="protein sequence ID" value="KAJ9649095.1"/>
    <property type="molecule type" value="Genomic_DNA"/>
</dbReference>
<gene>
    <name evidence="1" type="ORF">H2199_001009</name>
</gene>
<evidence type="ECO:0000313" key="2">
    <source>
        <dbReference type="Proteomes" id="UP001172680"/>
    </source>
</evidence>
<accession>A0ACC2ZNA1</accession>
<comment type="caution">
    <text evidence="1">The sequence shown here is derived from an EMBL/GenBank/DDBJ whole genome shotgun (WGS) entry which is preliminary data.</text>
</comment>
<keyword evidence="2" id="KW-1185">Reference proteome</keyword>